<evidence type="ECO:0000259" key="4">
    <source>
        <dbReference type="PROSITE" id="PS50102"/>
    </source>
</evidence>
<protein>
    <recommendedName>
        <fullName evidence="4">RRM domain-containing protein</fullName>
    </recommendedName>
</protein>
<dbReference type="PANTHER" id="PTHR19965:SF35">
    <property type="entry name" value="RNA ANNEALING PROTEIN YRA1"/>
    <property type="match status" value="1"/>
</dbReference>
<dbReference type="SMART" id="SM00360">
    <property type="entry name" value="RRM"/>
    <property type="match status" value="1"/>
</dbReference>
<dbReference type="InterPro" id="IPR012677">
    <property type="entry name" value="Nucleotide-bd_a/b_plait_sf"/>
</dbReference>
<dbReference type="Pfam" id="PF00076">
    <property type="entry name" value="RRM_1"/>
    <property type="match status" value="1"/>
</dbReference>
<keyword evidence="1 2" id="KW-0694">RNA-binding</keyword>
<dbReference type="PROSITE" id="PS50102">
    <property type="entry name" value="RRM"/>
    <property type="match status" value="1"/>
</dbReference>
<dbReference type="GO" id="GO:0006406">
    <property type="term" value="P:mRNA export from nucleus"/>
    <property type="evidence" value="ECO:0007669"/>
    <property type="project" value="TreeGrafter"/>
</dbReference>
<keyword evidence="6" id="KW-1185">Reference proteome</keyword>
<dbReference type="Pfam" id="PF13865">
    <property type="entry name" value="FoP_duplication"/>
    <property type="match status" value="1"/>
</dbReference>
<dbReference type="PANTHER" id="PTHR19965">
    <property type="entry name" value="RNA AND EXPORT FACTOR BINDING PROTEIN"/>
    <property type="match status" value="1"/>
</dbReference>
<name>A0A168LT75_ABSGL</name>
<organism evidence="5">
    <name type="scientific">Absidia glauca</name>
    <name type="common">Pin mould</name>
    <dbReference type="NCBI Taxonomy" id="4829"/>
    <lineage>
        <taxon>Eukaryota</taxon>
        <taxon>Fungi</taxon>
        <taxon>Fungi incertae sedis</taxon>
        <taxon>Mucoromycota</taxon>
        <taxon>Mucoromycotina</taxon>
        <taxon>Mucoromycetes</taxon>
        <taxon>Mucorales</taxon>
        <taxon>Cunninghamellaceae</taxon>
        <taxon>Absidia</taxon>
    </lineage>
</organism>
<dbReference type="SMART" id="SM01218">
    <property type="entry name" value="FoP_duplication"/>
    <property type="match status" value="1"/>
</dbReference>
<dbReference type="Gene3D" id="3.30.70.330">
    <property type="match status" value="1"/>
</dbReference>
<dbReference type="FunCoup" id="A0A168LT75">
    <property type="interactions" value="760"/>
</dbReference>
<dbReference type="OrthoDB" id="1049195at2759"/>
<dbReference type="InterPro" id="IPR025715">
    <property type="entry name" value="FoP_C"/>
</dbReference>
<dbReference type="GO" id="GO:0005634">
    <property type="term" value="C:nucleus"/>
    <property type="evidence" value="ECO:0007669"/>
    <property type="project" value="TreeGrafter"/>
</dbReference>
<evidence type="ECO:0000313" key="6">
    <source>
        <dbReference type="Proteomes" id="UP000078561"/>
    </source>
</evidence>
<proteinExistence type="predicted"/>
<evidence type="ECO:0000313" key="5">
    <source>
        <dbReference type="EMBL" id="SAL97451.1"/>
    </source>
</evidence>
<dbReference type="InParanoid" id="A0A168LT75"/>
<evidence type="ECO:0000256" key="2">
    <source>
        <dbReference type="PROSITE-ProRule" id="PRU00176"/>
    </source>
</evidence>
<sequence length="229" mass="25048">MSSSLDMALDEVINVNKRRNRTTGGVNKRQGGNNNSNSNNNRNQSQQNRRPASGGPIRKSPISAPRGPRNSLLVSNLHHNVTEKDLYDLFGQIGNVKRAFLHLAPTGKSSGVADIVYSQANDADRAKNTYNNVELDGRPMRIVFADLPAAIASALPINRRIQHTRPQNTGNTRGGRRGGSSNQRNAGGNPRTRRPKASQADLDADMDSYMAVGMFTPTEKSSSIFYYLN</sequence>
<dbReference type="STRING" id="4829.A0A168LT75"/>
<evidence type="ECO:0000256" key="3">
    <source>
        <dbReference type="SAM" id="MobiDB-lite"/>
    </source>
</evidence>
<dbReference type="EMBL" id="LT551811">
    <property type="protein sequence ID" value="SAL97451.1"/>
    <property type="molecule type" value="Genomic_DNA"/>
</dbReference>
<dbReference type="OMA" id="MADYWES"/>
<dbReference type="SUPFAM" id="SSF54928">
    <property type="entry name" value="RNA-binding domain, RBD"/>
    <property type="match status" value="1"/>
</dbReference>
<dbReference type="InterPro" id="IPR035979">
    <property type="entry name" value="RBD_domain_sf"/>
</dbReference>
<feature type="compositionally biased region" description="Low complexity" evidence="3">
    <location>
        <begin position="33"/>
        <end position="50"/>
    </location>
</feature>
<reference evidence="5" key="1">
    <citation type="submission" date="2016-04" db="EMBL/GenBank/DDBJ databases">
        <authorList>
            <person name="Evans L.H."/>
            <person name="Alamgir A."/>
            <person name="Owens N."/>
            <person name="Weber N.D."/>
            <person name="Virtaneva K."/>
            <person name="Barbian K."/>
            <person name="Babar A."/>
            <person name="Rosenke K."/>
        </authorList>
    </citation>
    <scope>NUCLEOTIDE SEQUENCE [LARGE SCALE GENOMIC DNA]</scope>
    <source>
        <strain evidence="5">CBS 101.48</strain>
    </source>
</reference>
<accession>A0A168LT75</accession>
<dbReference type="CDD" id="cd12418">
    <property type="entry name" value="RRM_Aly_REF_like"/>
    <property type="match status" value="1"/>
</dbReference>
<feature type="region of interest" description="Disordered" evidence="3">
    <location>
        <begin position="1"/>
        <end position="70"/>
    </location>
</feature>
<dbReference type="Proteomes" id="UP000078561">
    <property type="component" value="Unassembled WGS sequence"/>
</dbReference>
<feature type="compositionally biased region" description="Low complexity" evidence="3">
    <location>
        <begin position="179"/>
        <end position="189"/>
    </location>
</feature>
<dbReference type="AlphaFoldDB" id="A0A168LT75"/>
<dbReference type="GO" id="GO:0003729">
    <property type="term" value="F:mRNA binding"/>
    <property type="evidence" value="ECO:0007669"/>
    <property type="project" value="TreeGrafter"/>
</dbReference>
<dbReference type="InterPro" id="IPR000504">
    <property type="entry name" value="RRM_dom"/>
</dbReference>
<feature type="region of interest" description="Disordered" evidence="3">
    <location>
        <begin position="158"/>
        <end position="202"/>
    </location>
</feature>
<evidence type="ECO:0000256" key="1">
    <source>
        <dbReference type="ARBA" id="ARBA00022884"/>
    </source>
</evidence>
<dbReference type="InterPro" id="IPR051229">
    <property type="entry name" value="ALYREF_mRNA_export"/>
</dbReference>
<gene>
    <name evidence="5" type="primary">ABSGL_02948.1 scaffold 4097</name>
</gene>
<feature type="domain" description="RRM" evidence="4">
    <location>
        <begin position="70"/>
        <end position="147"/>
    </location>
</feature>